<gene>
    <name evidence="1" type="primary">secE</name>
    <name evidence="1" type="ORF">JYE49_06200</name>
</gene>
<accession>A0AC61NAI7</accession>
<evidence type="ECO:0000313" key="1">
    <source>
        <dbReference type="EMBL" id="QUC68283.1"/>
    </source>
</evidence>
<reference evidence="1" key="1">
    <citation type="submission" date="2021-01" db="EMBL/GenBank/DDBJ databases">
        <title>Complete genome sequence of Clostridiales bacterium R-7.</title>
        <authorList>
            <person name="Mahoney-Kurpe S.C."/>
            <person name="Palevich N."/>
            <person name="Koike S."/>
            <person name="Moon C.D."/>
            <person name="Attwood G.T."/>
        </authorList>
    </citation>
    <scope>NUCLEOTIDE SEQUENCE</scope>
    <source>
        <strain evidence="1">R-7</strain>
    </source>
</reference>
<name>A0AC61NAI7_9FIRM</name>
<protein>
    <submittedName>
        <fullName evidence="1">Preprotein translocase subunit SecE</fullName>
    </submittedName>
</protein>
<dbReference type="EMBL" id="CP068393">
    <property type="protein sequence ID" value="QUC68283.1"/>
    <property type="molecule type" value="Genomic_DNA"/>
</dbReference>
<organism evidence="1 2">
    <name type="scientific">Aristaeella hokkaidonensis</name>
    <dbReference type="NCBI Taxonomy" id="3046382"/>
    <lineage>
        <taxon>Bacteria</taxon>
        <taxon>Bacillati</taxon>
        <taxon>Bacillota</taxon>
        <taxon>Clostridia</taxon>
        <taxon>Eubacteriales</taxon>
        <taxon>Aristaeellaceae</taxon>
        <taxon>Aristaeella</taxon>
    </lineage>
</organism>
<sequence length="93" mass="10482">MSETKKAVETAEKAVRKSGENKLSKIISWFAKLPARIAKPFKNMFYELKKVTWPSKEKLITYSIIVLVFMLFMGVVIGLLDMGASALVKMLVV</sequence>
<keyword evidence="2" id="KW-1185">Reference proteome</keyword>
<proteinExistence type="predicted"/>
<evidence type="ECO:0000313" key="2">
    <source>
        <dbReference type="Proteomes" id="UP000682782"/>
    </source>
</evidence>
<dbReference type="Proteomes" id="UP000682782">
    <property type="component" value="Chromosome"/>
</dbReference>